<reference evidence="5 6" key="1">
    <citation type="submission" date="2020-11" db="EMBL/GenBank/DDBJ databases">
        <title>Description of Pontivivens ytuae sp. nov. isolated from deep sea sediment of Mariana Trench.</title>
        <authorList>
            <person name="Wang Z."/>
            <person name="Sun Q.-L."/>
            <person name="Xu X.-D."/>
            <person name="Tang Y.-Z."/>
            <person name="Zhang J."/>
        </authorList>
    </citation>
    <scope>NUCLEOTIDE SEQUENCE [LARGE SCALE GENOMIC DNA]</scope>
    <source>
        <strain evidence="5 6">MT2928</strain>
    </source>
</reference>
<proteinExistence type="predicted"/>
<keyword evidence="6" id="KW-1185">Reference proteome</keyword>
<evidence type="ECO:0000313" key="5">
    <source>
        <dbReference type="EMBL" id="QPH55920.1"/>
    </source>
</evidence>
<dbReference type="EMBL" id="CP064942">
    <property type="protein sequence ID" value="QPH55920.1"/>
    <property type="molecule type" value="Genomic_DNA"/>
</dbReference>
<protein>
    <submittedName>
        <fullName evidence="5">Nitroreductase</fullName>
    </submittedName>
</protein>
<evidence type="ECO:0000256" key="1">
    <source>
        <dbReference type="ARBA" id="ARBA00022630"/>
    </source>
</evidence>
<name>A0A7S9LWA1_9RHOB</name>
<sequence length="221" mass="24665">MQVSEAVAARRSTRAFLDRPIETALLRDILERAARAPSGGNLQPWHIHLLGGAGMERFRAVMEPKLEAGHADTPEYPIYPSPLAAPYRDRRFAVGEEMYTRLGIPREDKPARLRWFQNNWRFFEAPAGLFLFVDREMGAAQWSDLGGYLQTVMLLLVEAGLASCPQEAWAVHHKTVASFCDVPENLMLFCGLAIGHPDPDASVNALATSRAPSNEWLTIHD</sequence>
<keyword evidence="3" id="KW-0560">Oxidoreductase</keyword>
<keyword evidence="1" id="KW-0285">Flavoprotein</keyword>
<evidence type="ECO:0000256" key="2">
    <source>
        <dbReference type="ARBA" id="ARBA00022643"/>
    </source>
</evidence>
<evidence type="ECO:0000259" key="4">
    <source>
        <dbReference type="Pfam" id="PF00881"/>
    </source>
</evidence>
<dbReference type="Proteomes" id="UP000594800">
    <property type="component" value="Chromosome"/>
</dbReference>
<dbReference type="SUPFAM" id="SSF55469">
    <property type="entry name" value="FMN-dependent nitroreductase-like"/>
    <property type="match status" value="1"/>
</dbReference>
<dbReference type="RefSeq" id="WP_196105182.1">
    <property type="nucleotide sequence ID" value="NZ_CP064942.1"/>
</dbReference>
<dbReference type="InterPro" id="IPR050627">
    <property type="entry name" value="Nitroreductase/BluB"/>
</dbReference>
<dbReference type="InterPro" id="IPR029479">
    <property type="entry name" value="Nitroreductase"/>
</dbReference>
<dbReference type="GO" id="GO:0016491">
    <property type="term" value="F:oxidoreductase activity"/>
    <property type="evidence" value="ECO:0007669"/>
    <property type="project" value="UniProtKB-KW"/>
</dbReference>
<dbReference type="CDD" id="cd02136">
    <property type="entry name" value="PnbA_NfnB-like"/>
    <property type="match status" value="1"/>
</dbReference>
<keyword evidence="2" id="KW-0288">FMN</keyword>
<feature type="domain" description="Nitroreductase" evidence="4">
    <location>
        <begin position="8"/>
        <end position="196"/>
    </location>
</feature>
<accession>A0A7S9LWA1</accession>
<dbReference type="AlphaFoldDB" id="A0A7S9LWA1"/>
<dbReference type="PANTHER" id="PTHR23026">
    <property type="entry name" value="NADPH NITROREDUCTASE"/>
    <property type="match status" value="1"/>
</dbReference>
<dbReference type="InterPro" id="IPR000415">
    <property type="entry name" value="Nitroreductase-like"/>
</dbReference>
<gene>
    <name evidence="5" type="ORF">I0K15_09415</name>
</gene>
<evidence type="ECO:0000313" key="6">
    <source>
        <dbReference type="Proteomes" id="UP000594800"/>
    </source>
</evidence>
<dbReference type="KEGG" id="poz:I0K15_09415"/>
<evidence type="ECO:0000256" key="3">
    <source>
        <dbReference type="ARBA" id="ARBA00023002"/>
    </source>
</evidence>
<organism evidence="5 6">
    <name type="scientific">Pontivivens ytuae</name>
    <dbReference type="NCBI Taxonomy" id="2789856"/>
    <lineage>
        <taxon>Bacteria</taxon>
        <taxon>Pseudomonadati</taxon>
        <taxon>Pseudomonadota</taxon>
        <taxon>Alphaproteobacteria</taxon>
        <taxon>Rhodobacterales</taxon>
        <taxon>Paracoccaceae</taxon>
        <taxon>Pontivivens</taxon>
    </lineage>
</organism>
<dbReference type="Gene3D" id="3.40.109.10">
    <property type="entry name" value="NADH Oxidase"/>
    <property type="match status" value="1"/>
</dbReference>
<dbReference type="PANTHER" id="PTHR23026:SF90">
    <property type="entry name" value="IODOTYROSINE DEIODINASE 1"/>
    <property type="match status" value="1"/>
</dbReference>
<dbReference type="Pfam" id="PF00881">
    <property type="entry name" value="Nitroreductase"/>
    <property type="match status" value="1"/>
</dbReference>